<keyword evidence="4 6" id="KW-0238">DNA-binding</keyword>
<dbReference type="InterPro" id="IPR004107">
    <property type="entry name" value="Integrase_SAM-like_N"/>
</dbReference>
<sequence length="362" mass="42155">MPVYKDEKRGTWYCKFNYKDWTGANKQKMQRGFKTQKEAKAFEREFLSKAHASCDMTFGSLVELYMEDCQSRLKPTTLENKKYVIDLKVLPYFKDMPLNSITPTTVRKWQNELISHENNYSQTYLKTVNNQLSAIFNFAMKYYKLPSNPARICGSMGKKNADSMKFWTVEEFSKFITAVEDKPVSKVAFELLFWTGMRSGELLALTLNDFDFEALTVSINKNYARMGDQDLILEPKTPKSKRVVTIPPSLGTLVQEYASKLYDYEPDERLFQVTKYYLHHEMDRGCKKSKVKKIRIHDLRHSHASLLIEMGFSPLLISERLGHENIETTLQTYSHLYPNKQSEVADKLQKLIQKDINDTTGK</sequence>
<evidence type="ECO:0000256" key="6">
    <source>
        <dbReference type="PROSITE-ProRule" id="PRU01248"/>
    </source>
</evidence>
<reference evidence="9 10" key="1">
    <citation type="submission" date="2015-12" db="EMBL/GenBank/DDBJ databases">
        <title>Draft genome sequence of the thermoanaerobe Thermotalea metallivorans, an isolate from the runoff channel of the Great Artesian Basin, Australia.</title>
        <authorList>
            <person name="Patel B.K."/>
        </authorList>
    </citation>
    <scope>NUCLEOTIDE SEQUENCE [LARGE SCALE GENOMIC DNA]</scope>
    <source>
        <strain evidence="9 10">B2-1</strain>
    </source>
</reference>
<dbReference type="InterPro" id="IPR002104">
    <property type="entry name" value="Integrase_catalytic"/>
</dbReference>
<dbReference type="EMBL" id="LOEE01000032">
    <property type="protein sequence ID" value="KXG75605.1"/>
    <property type="molecule type" value="Genomic_DNA"/>
</dbReference>
<evidence type="ECO:0000256" key="2">
    <source>
        <dbReference type="ARBA" id="ARBA00008857"/>
    </source>
</evidence>
<dbReference type="AlphaFoldDB" id="A0A140L4Y0"/>
<dbReference type="GO" id="GO:0003677">
    <property type="term" value="F:DNA binding"/>
    <property type="evidence" value="ECO:0007669"/>
    <property type="project" value="UniProtKB-UniRule"/>
</dbReference>
<dbReference type="STRING" id="520762.AN619_16010"/>
<dbReference type="InterPro" id="IPR011010">
    <property type="entry name" value="DNA_brk_join_enz"/>
</dbReference>
<dbReference type="PANTHER" id="PTHR30349">
    <property type="entry name" value="PHAGE INTEGRASE-RELATED"/>
    <property type="match status" value="1"/>
</dbReference>
<dbReference type="PROSITE" id="PS51898">
    <property type="entry name" value="TYR_RECOMBINASE"/>
    <property type="match status" value="1"/>
</dbReference>
<evidence type="ECO:0000313" key="10">
    <source>
        <dbReference type="Proteomes" id="UP000070456"/>
    </source>
</evidence>
<evidence type="ECO:0000256" key="5">
    <source>
        <dbReference type="ARBA" id="ARBA00023172"/>
    </source>
</evidence>
<dbReference type="CDD" id="cd01189">
    <property type="entry name" value="INT_ICEBs1_C_like"/>
    <property type="match status" value="1"/>
</dbReference>
<dbReference type="Gene3D" id="1.10.150.130">
    <property type="match status" value="1"/>
</dbReference>
<evidence type="ECO:0000256" key="3">
    <source>
        <dbReference type="ARBA" id="ARBA00022908"/>
    </source>
</evidence>
<accession>A0A140L4Y0</accession>
<dbReference type="GO" id="GO:0015074">
    <property type="term" value="P:DNA integration"/>
    <property type="evidence" value="ECO:0007669"/>
    <property type="project" value="UniProtKB-KW"/>
</dbReference>
<dbReference type="InterPro" id="IPR050090">
    <property type="entry name" value="Tyrosine_recombinase_XerCD"/>
</dbReference>
<evidence type="ECO:0000256" key="4">
    <source>
        <dbReference type="ARBA" id="ARBA00023125"/>
    </source>
</evidence>
<dbReference type="OrthoDB" id="9785687at2"/>
<comment type="function">
    <text evidence="1">Site-specific tyrosine recombinase, which acts by catalyzing the cutting and rejoining of the recombining DNA molecules.</text>
</comment>
<feature type="domain" description="Tyr recombinase" evidence="7">
    <location>
        <begin position="162"/>
        <end position="346"/>
    </location>
</feature>
<organism evidence="9 10">
    <name type="scientific">Thermotalea metallivorans</name>
    <dbReference type="NCBI Taxonomy" id="520762"/>
    <lineage>
        <taxon>Bacteria</taxon>
        <taxon>Bacillati</taxon>
        <taxon>Bacillota</taxon>
        <taxon>Clostridia</taxon>
        <taxon>Peptostreptococcales</taxon>
        <taxon>Thermotaleaceae</taxon>
        <taxon>Thermotalea</taxon>
    </lineage>
</organism>
<name>A0A140L4Y0_9FIRM</name>
<dbReference type="RefSeq" id="WP_068556199.1">
    <property type="nucleotide sequence ID" value="NZ_LOEE01000032.1"/>
</dbReference>
<keyword evidence="5" id="KW-0233">DNA recombination</keyword>
<comment type="caution">
    <text evidence="9">The sequence shown here is derived from an EMBL/GenBank/DDBJ whole genome shotgun (WGS) entry which is preliminary data.</text>
</comment>
<dbReference type="PROSITE" id="PS51900">
    <property type="entry name" value="CB"/>
    <property type="match status" value="1"/>
</dbReference>
<dbReference type="PATRIC" id="fig|520762.4.peg.1776"/>
<evidence type="ECO:0000259" key="8">
    <source>
        <dbReference type="PROSITE" id="PS51900"/>
    </source>
</evidence>
<dbReference type="InterPro" id="IPR010998">
    <property type="entry name" value="Integrase_recombinase_N"/>
</dbReference>
<keyword evidence="10" id="KW-1185">Reference proteome</keyword>
<dbReference type="GO" id="GO:0006310">
    <property type="term" value="P:DNA recombination"/>
    <property type="evidence" value="ECO:0007669"/>
    <property type="project" value="UniProtKB-KW"/>
</dbReference>
<dbReference type="InterPro" id="IPR028259">
    <property type="entry name" value="AP2-like_int_N"/>
</dbReference>
<dbReference type="InterPro" id="IPR013762">
    <property type="entry name" value="Integrase-like_cat_sf"/>
</dbReference>
<dbReference type="InterPro" id="IPR044068">
    <property type="entry name" value="CB"/>
</dbReference>
<dbReference type="Pfam" id="PF14657">
    <property type="entry name" value="Arm-DNA-bind_4"/>
    <property type="match status" value="1"/>
</dbReference>
<proteinExistence type="inferred from homology"/>
<dbReference type="Pfam" id="PF00589">
    <property type="entry name" value="Phage_integrase"/>
    <property type="match status" value="1"/>
</dbReference>
<evidence type="ECO:0000313" key="9">
    <source>
        <dbReference type="EMBL" id="KXG75605.1"/>
    </source>
</evidence>
<dbReference type="Proteomes" id="UP000070456">
    <property type="component" value="Unassembled WGS sequence"/>
</dbReference>
<gene>
    <name evidence="9" type="ORF">AN619_16010</name>
</gene>
<evidence type="ECO:0000256" key="1">
    <source>
        <dbReference type="ARBA" id="ARBA00003283"/>
    </source>
</evidence>
<dbReference type="Pfam" id="PF14659">
    <property type="entry name" value="Phage_int_SAM_3"/>
    <property type="match status" value="1"/>
</dbReference>
<keyword evidence="3" id="KW-0229">DNA integration</keyword>
<evidence type="ECO:0000259" key="7">
    <source>
        <dbReference type="PROSITE" id="PS51898"/>
    </source>
</evidence>
<dbReference type="PANTHER" id="PTHR30349:SF64">
    <property type="entry name" value="PROPHAGE INTEGRASE INTD-RELATED"/>
    <property type="match status" value="1"/>
</dbReference>
<protein>
    <submittedName>
        <fullName evidence="9">Putative prophage phiRv2 integrase</fullName>
    </submittedName>
</protein>
<feature type="domain" description="Core-binding (CB)" evidence="8">
    <location>
        <begin position="56"/>
        <end position="140"/>
    </location>
</feature>
<comment type="similarity">
    <text evidence="2">Belongs to the 'phage' integrase family.</text>
</comment>
<dbReference type="Gene3D" id="1.10.443.10">
    <property type="entry name" value="Intergrase catalytic core"/>
    <property type="match status" value="1"/>
</dbReference>
<dbReference type="SUPFAM" id="SSF56349">
    <property type="entry name" value="DNA breaking-rejoining enzymes"/>
    <property type="match status" value="1"/>
</dbReference>